<dbReference type="Pfam" id="PF01476">
    <property type="entry name" value="LysM"/>
    <property type="match status" value="1"/>
</dbReference>
<dbReference type="InterPro" id="IPR037126">
    <property type="entry name" value="PdaC/RsiV-like_sf"/>
</dbReference>
<protein>
    <recommendedName>
        <fullName evidence="1">LysM domain-containing protein</fullName>
    </recommendedName>
</protein>
<feature type="domain" description="LysM" evidence="1">
    <location>
        <begin position="56"/>
        <end position="100"/>
    </location>
</feature>
<dbReference type="InterPro" id="IPR036779">
    <property type="entry name" value="LysM_dom_sf"/>
</dbReference>
<dbReference type="AlphaFoldDB" id="A0A382EWP0"/>
<gene>
    <name evidence="2" type="ORF">METZ01_LOCUS207207</name>
</gene>
<dbReference type="EMBL" id="UINC01046394">
    <property type="protein sequence ID" value="SVB54353.1"/>
    <property type="molecule type" value="Genomic_DNA"/>
</dbReference>
<proteinExistence type="predicted"/>
<name>A0A382EWP0_9ZZZZ</name>
<dbReference type="Gene3D" id="3.90.640.20">
    <property type="entry name" value="Heat-shock cognate protein, ATPase"/>
    <property type="match status" value="1"/>
</dbReference>
<dbReference type="InterPro" id="IPR018392">
    <property type="entry name" value="LysM"/>
</dbReference>
<feature type="non-terminal residue" evidence="2">
    <location>
        <position position="1"/>
    </location>
</feature>
<evidence type="ECO:0000259" key="1">
    <source>
        <dbReference type="PROSITE" id="PS51782"/>
    </source>
</evidence>
<accession>A0A382EWP0</accession>
<organism evidence="2">
    <name type="scientific">marine metagenome</name>
    <dbReference type="NCBI Taxonomy" id="408172"/>
    <lineage>
        <taxon>unclassified sequences</taxon>
        <taxon>metagenomes</taxon>
        <taxon>ecological metagenomes</taxon>
    </lineage>
</organism>
<dbReference type="SMART" id="SM00257">
    <property type="entry name" value="LysM"/>
    <property type="match status" value="1"/>
</dbReference>
<dbReference type="PROSITE" id="PS51782">
    <property type="entry name" value="LYSM"/>
    <property type="match status" value="1"/>
</dbReference>
<reference evidence="2" key="1">
    <citation type="submission" date="2018-05" db="EMBL/GenBank/DDBJ databases">
        <authorList>
            <person name="Lanie J.A."/>
            <person name="Ng W.-L."/>
            <person name="Kazmierczak K.M."/>
            <person name="Andrzejewski T.M."/>
            <person name="Davidsen T.M."/>
            <person name="Wayne K.J."/>
            <person name="Tettelin H."/>
            <person name="Glass J.I."/>
            <person name="Rusch D."/>
            <person name="Podicherti R."/>
            <person name="Tsui H.-C.T."/>
            <person name="Winkler M.E."/>
        </authorList>
    </citation>
    <scope>NUCLEOTIDE SEQUENCE</scope>
</reference>
<dbReference type="Gene3D" id="3.10.350.10">
    <property type="entry name" value="LysM domain"/>
    <property type="match status" value="1"/>
</dbReference>
<dbReference type="SUPFAM" id="SSF54106">
    <property type="entry name" value="LysM domain"/>
    <property type="match status" value="1"/>
</dbReference>
<dbReference type="CDD" id="cd00118">
    <property type="entry name" value="LysM"/>
    <property type="match status" value="1"/>
</dbReference>
<sequence length="346" mass="37411">TTYPNLFGDGPSTTTVPPLQVPGWTSRELPELRAEAERCASDADIQPVEMPDDGPPTVVVEPGDTLGEIAKRFDRTVEEFMRANGIDDPNKLAVGQQLVVPHKRSEELEVAGGPTILYMDLICEIDVRMAAFGPDGQPIGGAGVIEVFIRWLRIEGPREAPKVNGRLRGLVQADAVAFLGDVVDAVEQHGYACRTSFDGRCMWLQQEYQVMLATEDYLSVRNTLRRLMPGAVGDASEIRAETFDLSTGRPIAIGDLFDPATDWVPALSAAAIERLGNEPWTDDRRFTGAGPQAANFTRFNLTAGGLVLSFPPLTVGGSGTNTLSVTVPYRTLDGYWAPDGPVPMIG</sequence>
<evidence type="ECO:0000313" key="2">
    <source>
        <dbReference type="EMBL" id="SVB54353.1"/>
    </source>
</evidence>